<dbReference type="InterPro" id="IPR004038">
    <property type="entry name" value="Ribosomal_eL8/eL30/eS12/Gad45"/>
</dbReference>
<dbReference type="PATRIC" id="fig|1423731.3.peg.1474"/>
<dbReference type="AlphaFoldDB" id="A0A0R1M008"/>
<dbReference type="STRING" id="1423731.FC81_GL001435"/>
<dbReference type="SUPFAM" id="SSF55315">
    <property type="entry name" value="L30e-like"/>
    <property type="match status" value="1"/>
</dbReference>
<evidence type="ECO:0000259" key="1">
    <source>
        <dbReference type="Pfam" id="PF01248"/>
    </source>
</evidence>
<evidence type="ECO:0000313" key="2">
    <source>
        <dbReference type="EMBL" id="KRL01293.1"/>
    </source>
</evidence>
<feature type="domain" description="Ribosomal protein eL8/eL30/eS12/Gadd45" evidence="1">
    <location>
        <begin position="6"/>
        <end position="93"/>
    </location>
</feature>
<keyword evidence="3" id="KW-1185">Reference proteome</keyword>
<dbReference type="Proteomes" id="UP000051621">
    <property type="component" value="Unassembled WGS sequence"/>
</dbReference>
<dbReference type="OrthoDB" id="9794863at2"/>
<evidence type="ECO:0000313" key="3">
    <source>
        <dbReference type="Proteomes" id="UP000051621"/>
    </source>
</evidence>
<accession>A0A0R1M008</accession>
<protein>
    <recommendedName>
        <fullName evidence="1">Ribosomal protein eL8/eL30/eS12/Gadd45 domain-containing protein</fullName>
    </recommendedName>
</protein>
<dbReference type="Gene3D" id="3.30.1330.30">
    <property type="match status" value="1"/>
</dbReference>
<comment type="caution">
    <text evidence="2">The sequence shown here is derived from an EMBL/GenBank/DDBJ whole genome shotgun (WGS) entry which is preliminary data.</text>
</comment>
<reference evidence="2 3" key="1">
    <citation type="journal article" date="2015" name="Genome Announc.">
        <title>Expanding the biotechnology potential of lactobacilli through comparative genomics of 213 strains and associated genera.</title>
        <authorList>
            <person name="Sun Z."/>
            <person name="Harris H.M."/>
            <person name="McCann A."/>
            <person name="Guo C."/>
            <person name="Argimon S."/>
            <person name="Zhang W."/>
            <person name="Yang X."/>
            <person name="Jeffery I.B."/>
            <person name="Cooney J.C."/>
            <person name="Kagawa T.F."/>
            <person name="Liu W."/>
            <person name="Song Y."/>
            <person name="Salvetti E."/>
            <person name="Wrobel A."/>
            <person name="Rasinkangas P."/>
            <person name="Parkhill J."/>
            <person name="Rea M.C."/>
            <person name="O'Sullivan O."/>
            <person name="Ritari J."/>
            <person name="Douillard F.P."/>
            <person name="Paul Ross R."/>
            <person name="Yang R."/>
            <person name="Briner A.E."/>
            <person name="Felis G.E."/>
            <person name="de Vos W.M."/>
            <person name="Barrangou R."/>
            <person name="Klaenhammer T.R."/>
            <person name="Caufield P.W."/>
            <person name="Cui Y."/>
            <person name="Zhang H."/>
            <person name="O'Toole P.W."/>
        </authorList>
    </citation>
    <scope>NUCLEOTIDE SEQUENCE [LARGE SCALE GENOMIC DNA]</scope>
    <source>
        <strain evidence="2 3">DSM 19910</strain>
    </source>
</reference>
<name>A0A0R1M008_9LACO</name>
<dbReference type="Pfam" id="PF01248">
    <property type="entry name" value="Ribosomal_L7Ae"/>
    <property type="match status" value="1"/>
</dbReference>
<dbReference type="EMBL" id="AZEF01000027">
    <property type="protein sequence ID" value="KRL01293.1"/>
    <property type="molecule type" value="Genomic_DNA"/>
</dbReference>
<dbReference type="InterPro" id="IPR029064">
    <property type="entry name" value="Ribosomal_eL30-like_sf"/>
</dbReference>
<proteinExistence type="predicted"/>
<organism evidence="2 3">
    <name type="scientific">Liquorilactobacillus capillatus DSM 19910</name>
    <dbReference type="NCBI Taxonomy" id="1423731"/>
    <lineage>
        <taxon>Bacteria</taxon>
        <taxon>Bacillati</taxon>
        <taxon>Bacillota</taxon>
        <taxon>Bacilli</taxon>
        <taxon>Lactobacillales</taxon>
        <taxon>Lactobacillaceae</taxon>
        <taxon>Liquorilactobacillus</taxon>
    </lineage>
</organism>
<gene>
    <name evidence="2" type="ORF">FC81_GL001435</name>
</gene>
<sequence>MKNRQKVLQLLGLARRASKLTTGDENVLKNIRNKKTYFVFVASDSSEATLKKYTNKCHSYQIAMDSSFTQAELSNAIGISRKLIAVDDSGFSRKITILLERE</sequence>
<dbReference type="RefSeq" id="WP_057745070.1">
    <property type="nucleotide sequence ID" value="NZ_AZEF01000027.1"/>
</dbReference>